<accession>A0A8T0IJK9</accession>
<dbReference type="EMBL" id="CM026423">
    <property type="protein sequence ID" value="KAG0583056.1"/>
    <property type="molecule type" value="Genomic_DNA"/>
</dbReference>
<comment type="caution">
    <text evidence="3">The sequence shown here is derived from an EMBL/GenBank/DDBJ whole genome shotgun (WGS) entry which is preliminary data.</text>
</comment>
<feature type="region of interest" description="Disordered" evidence="1">
    <location>
        <begin position="191"/>
        <end position="246"/>
    </location>
</feature>
<reference evidence="3" key="1">
    <citation type="submission" date="2020-06" db="EMBL/GenBank/DDBJ databases">
        <title>WGS assembly of Ceratodon purpureus strain R40.</title>
        <authorList>
            <person name="Carey S.B."/>
            <person name="Jenkins J."/>
            <person name="Shu S."/>
            <person name="Lovell J.T."/>
            <person name="Sreedasyam A."/>
            <person name="Maumus F."/>
            <person name="Tiley G.P."/>
            <person name="Fernandez-Pozo N."/>
            <person name="Barry K."/>
            <person name="Chen C."/>
            <person name="Wang M."/>
            <person name="Lipzen A."/>
            <person name="Daum C."/>
            <person name="Saski C.A."/>
            <person name="Payton A.C."/>
            <person name="Mcbreen J.C."/>
            <person name="Conrad R.E."/>
            <person name="Kollar L.M."/>
            <person name="Olsson S."/>
            <person name="Huttunen S."/>
            <person name="Landis J.B."/>
            <person name="Wickett N.J."/>
            <person name="Johnson M.G."/>
            <person name="Rensing S.A."/>
            <person name="Grimwood J."/>
            <person name="Schmutz J."/>
            <person name="Mcdaniel S.F."/>
        </authorList>
    </citation>
    <scope>NUCLEOTIDE SEQUENCE</scope>
    <source>
        <strain evidence="3">R40</strain>
    </source>
</reference>
<gene>
    <name evidence="3" type="ORF">KC19_3G105700</name>
</gene>
<feature type="region of interest" description="Disordered" evidence="1">
    <location>
        <begin position="149"/>
        <end position="173"/>
    </location>
</feature>
<dbReference type="Proteomes" id="UP000822688">
    <property type="component" value="Chromosome 3"/>
</dbReference>
<proteinExistence type="predicted"/>
<evidence type="ECO:0000256" key="2">
    <source>
        <dbReference type="SAM" id="SignalP"/>
    </source>
</evidence>
<feature type="compositionally biased region" description="Low complexity" evidence="1">
    <location>
        <begin position="228"/>
        <end position="246"/>
    </location>
</feature>
<protein>
    <recommendedName>
        <fullName evidence="5">Secreted protein</fullName>
    </recommendedName>
</protein>
<keyword evidence="4" id="KW-1185">Reference proteome</keyword>
<feature type="signal peptide" evidence="2">
    <location>
        <begin position="1"/>
        <end position="22"/>
    </location>
</feature>
<dbReference type="AlphaFoldDB" id="A0A8T0IJK9"/>
<evidence type="ECO:0008006" key="5">
    <source>
        <dbReference type="Google" id="ProtNLM"/>
    </source>
</evidence>
<keyword evidence="2" id="KW-0732">Signal</keyword>
<organism evidence="3 4">
    <name type="scientific">Ceratodon purpureus</name>
    <name type="common">Fire moss</name>
    <name type="synonym">Dicranum purpureum</name>
    <dbReference type="NCBI Taxonomy" id="3225"/>
    <lineage>
        <taxon>Eukaryota</taxon>
        <taxon>Viridiplantae</taxon>
        <taxon>Streptophyta</taxon>
        <taxon>Embryophyta</taxon>
        <taxon>Bryophyta</taxon>
        <taxon>Bryophytina</taxon>
        <taxon>Bryopsida</taxon>
        <taxon>Dicranidae</taxon>
        <taxon>Pseudoditrichales</taxon>
        <taxon>Ditrichaceae</taxon>
        <taxon>Ceratodon</taxon>
    </lineage>
</organism>
<evidence type="ECO:0000313" key="3">
    <source>
        <dbReference type="EMBL" id="KAG0583056.1"/>
    </source>
</evidence>
<name>A0A8T0IJK9_CERPU</name>
<evidence type="ECO:0000256" key="1">
    <source>
        <dbReference type="SAM" id="MobiDB-lite"/>
    </source>
</evidence>
<feature type="region of interest" description="Disordered" evidence="1">
    <location>
        <begin position="64"/>
        <end position="87"/>
    </location>
</feature>
<evidence type="ECO:0000313" key="4">
    <source>
        <dbReference type="Proteomes" id="UP000822688"/>
    </source>
</evidence>
<sequence length="246" mass="26351">MRFVSANLSSFVFSTFICICHTQTLFTRNNTPTYTVVLISPKKLQELNRSGAIFLRFLERGPRKPKIESHQPTAAHDGQPVKAAGRHKGSKQIVDRSSFRLCFLSLCLEPSFRLSFICDGGACACWSGAGSACCGGRRCCCCSGSCRSRCRSSPTTKTTKTTPSSTTRQRRSSRRSGACSACCRVACASSQTPASDAGDDASPHSRAPPPVATTRPPSLKNSKLLQISNSASLSPSQSPPSSHKPL</sequence>
<feature type="compositionally biased region" description="Low complexity" evidence="1">
    <location>
        <begin position="149"/>
        <end position="167"/>
    </location>
</feature>
<feature type="chain" id="PRO_5035784129" description="Secreted protein" evidence="2">
    <location>
        <begin position="23"/>
        <end position="246"/>
    </location>
</feature>